<feature type="coiled-coil region" evidence="1">
    <location>
        <begin position="50"/>
        <end position="77"/>
    </location>
</feature>
<keyword evidence="1" id="KW-0175">Coiled coil</keyword>
<dbReference type="RefSeq" id="WP_149485204.1">
    <property type="nucleotide sequence ID" value="NZ_CP036150.1"/>
</dbReference>
<sequence length="80" mass="9124">MDEVKFCSSCGKLTSSCYTYCPWCGKSLESKTDLSQVLSRSMDKLEKIQLADRLHELEKLETCLDNLEEELEAFLSKASH</sequence>
<evidence type="ECO:0008006" key="4">
    <source>
        <dbReference type="Google" id="ProtNLM"/>
    </source>
</evidence>
<evidence type="ECO:0000313" key="3">
    <source>
        <dbReference type="Proteomes" id="UP000324209"/>
    </source>
</evidence>
<gene>
    <name evidence="2" type="ORF">EXM22_03640</name>
</gene>
<reference evidence="2 3" key="1">
    <citation type="submission" date="2019-02" db="EMBL/GenBank/DDBJ databases">
        <title>Complete Genome Sequence and Methylome Analysis of free living Spirochaetas.</title>
        <authorList>
            <person name="Fomenkov A."/>
            <person name="Dubinina G."/>
            <person name="Leshcheva N."/>
            <person name="Mikheeva N."/>
            <person name="Grabovich M."/>
            <person name="Vincze T."/>
            <person name="Roberts R.J."/>
        </authorList>
    </citation>
    <scope>NUCLEOTIDE SEQUENCE [LARGE SCALE GENOMIC DNA]</scope>
    <source>
        <strain evidence="2 3">K2</strain>
    </source>
</reference>
<dbReference type="KEGG" id="ock:EXM22_03640"/>
<organism evidence="2 3">
    <name type="scientific">Oceanispirochaeta crateris</name>
    <dbReference type="NCBI Taxonomy" id="2518645"/>
    <lineage>
        <taxon>Bacteria</taxon>
        <taxon>Pseudomonadati</taxon>
        <taxon>Spirochaetota</taxon>
        <taxon>Spirochaetia</taxon>
        <taxon>Spirochaetales</taxon>
        <taxon>Spirochaetaceae</taxon>
        <taxon>Oceanispirochaeta</taxon>
    </lineage>
</organism>
<dbReference type="EMBL" id="CP036150">
    <property type="protein sequence ID" value="QEN07122.1"/>
    <property type="molecule type" value="Genomic_DNA"/>
</dbReference>
<dbReference type="Proteomes" id="UP000324209">
    <property type="component" value="Chromosome"/>
</dbReference>
<proteinExistence type="predicted"/>
<accession>A0A5C1QLT6</accession>
<protein>
    <recommendedName>
        <fullName evidence="4">Zinc ribbon domain-containing protein</fullName>
    </recommendedName>
</protein>
<name>A0A5C1QLT6_9SPIO</name>
<evidence type="ECO:0000256" key="1">
    <source>
        <dbReference type="SAM" id="Coils"/>
    </source>
</evidence>
<dbReference type="OrthoDB" id="363045at2"/>
<dbReference type="AlphaFoldDB" id="A0A5C1QLT6"/>
<keyword evidence="3" id="KW-1185">Reference proteome</keyword>
<evidence type="ECO:0000313" key="2">
    <source>
        <dbReference type="EMBL" id="QEN07122.1"/>
    </source>
</evidence>